<proteinExistence type="predicted"/>
<dbReference type="InterPro" id="IPR016071">
    <property type="entry name" value="Staphylococal_nuclease_OB-fold"/>
</dbReference>
<evidence type="ECO:0000256" key="3">
    <source>
        <dbReference type="ARBA" id="ARBA00022801"/>
    </source>
</evidence>
<dbReference type="PROSITE" id="PS50830">
    <property type="entry name" value="TNASE_3"/>
    <property type="match status" value="1"/>
</dbReference>
<evidence type="ECO:0000259" key="4">
    <source>
        <dbReference type="PROSITE" id="PS50830"/>
    </source>
</evidence>
<evidence type="ECO:0000313" key="5">
    <source>
        <dbReference type="EMBL" id="ACE86348.1"/>
    </source>
</evidence>
<dbReference type="Gene3D" id="2.40.50.90">
    <property type="match status" value="1"/>
</dbReference>
<dbReference type="EMBL" id="CP000934">
    <property type="protein sequence ID" value="ACE86348.1"/>
    <property type="molecule type" value="Genomic_DNA"/>
</dbReference>
<dbReference type="PANTHER" id="PTHR12302">
    <property type="entry name" value="EBNA2 BINDING PROTEIN P100"/>
    <property type="match status" value="1"/>
</dbReference>
<accession>B3PI71</accession>
<dbReference type="KEGG" id="cja:CJA_0410"/>
<evidence type="ECO:0000256" key="1">
    <source>
        <dbReference type="ARBA" id="ARBA00022722"/>
    </source>
</evidence>
<dbReference type="PANTHER" id="PTHR12302:SF3">
    <property type="entry name" value="SERINE_THREONINE-PROTEIN KINASE 31"/>
    <property type="match status" value="1"/>
</dbReference>
<dbReference type="InterPro" id="IPR035437">
    <property type="entry name" value="SNase_OB-fold_sf"/>
</dbReference>
<feature type="domain" description="TNase-like" evidence="4">
    <location>
        <begin position="70"/>
        <end position="195"/>
    </location>
</feature>
<dbReference type="SMART" id="SM00318">
    <property type="entry name" value="SNc"/>
    <property type="match status" value="1"/>
</dbReference>
<dbReference type="Proteomes" id="UP000001036">
    <property type="component" value="Chromosome"/>
</dbReference>
<evidence type="ECO:0000313" key="6">
    <source>
        <dbReference type="Proteomes" id="UP000001036"/>
    </source>
</evidence>
<keyword evidence="1" id="KW-0540">Nuclease</keyword>
<name>B3PI71_CELJU</name>
<dbReference type="eggNOG" id="COG1525">
    <property type="taxonomic scope" value="Bacteria"/>
</dbReference>
<gene>
    <name evidence="5" type="ordered locus">CJA_0410</name>
</gene>
<dbReference type="RefSeq" id="WP_012486092.1">
    <property type="nucleotide sequence ID" value="NC_010995.1"/>
</dbReference>
<evidence type="ECO:0000256" key="2">
    <source>
        <dbReference type="ARBA" id="ARBA00022759"/>
    </source>
</evidence>
<sequence>MVRVTASHKKTPSALGLGVFLWRTIHGRHPSGRRCTTLKMAPGHFLWLLLTLSLHSLADCGQGDGRWFTVERVVDGDTLRLSDGRSVRVLGMNAPELDRKGQPGQSLGVEAKRAAELFVEQAKGRVQLGLEQEQRDHYGRVLAHVYNPQGQSLAVSLLQQGLAFPIAVPPNIDQAECLFAAHEEARQVRRGIWGKAAWKAKPATQLNQRDTGFQRIKGRIEKVDINSAVWLELEGALVLRIAREDWPYFSYTANDWKSLKGKSLEVQGWVTARRNTNPSFKPLVMAVRSPLVLRFD</sequence>
<dbReference type="SUPFAM" id="SSF50199">
    <property type="entry name" value="Staphylococcal nuclease"/>
    <property type="match status" value="1"/>
</dbReference>
<protein>
    <submittedName>
        <fullName evidence="5">Staphylococcal nuclease homolog</fullName>
    </submittedName>
</protein>
<organism evidence="5 6">
    <name type="scientific">Cellvibrio japonicus (strain Ueda107)</name>
    <name type="common">Pseudomonas fluorescens subsp. cellulosa</name>
    <dbReference type="NCBI Taxonomy" id="498211"/>
    <lineage>
        <taxon>Bacteria</taxon>
        <taxon>Pseudomonadati</taxon>
        <taxon>Pseudomonadota</taxon>
        <taxon>Gammaproteobacteria</taxon>
        <taxon>Cellvibrionales</taxon>
        <taxon>Cellvibrionaceae</taxon>
        <taxon>Cellvibrio</taxon>
    </lineage>
</organism>
<dbReference type="STRING" id="498211.CJA_0410"/>
<dbReference type="Pfam" id="PF00565">
    <property type="entry name" value="SNase"/>
    <property type="match status" value="1"/>
</dbReference>
<keyword evidence="3" id="KW-0378">Hydrolase</keyword>
<dbReference type="GO" id="GO:0016787">
    <property type="term" value="F:hydrolase activity"/>
    <property type="evidence" value="ECO:0007669"/>
    <property type="project" value="UniProtKB-KW"/>
</dbReference>
<dbReference type="AlphaFoldDB" id="B3PI71"/>
<keyword evidence="6" id="KW-1185">Reference proteome</keyword>
<dbReference type="GO" id="GO:0004519">
    <property type="term" value="F:endonuclease activity"/>
    <property type="evidence" value="ECO:0007669"/>
    <property type="project" value="UniProtKB-KW"/>
</dbReference>
<keyword evidence="2" id="KW-0255">Endonuclease</keyword>
<reference evidence="5 6" key="1">
    <citation type="journal article" date="2008" name="J. Bacteriol.">
        <title>Insights into plant cell wall degradation from the genome sequence of the soil bacterium Cellvibrio japonicus.</title>
        <authorList>
            <person name="Deboy R.T."/>
            <person name="Mongodin E.F."/>
            <person name="Fouts D.E."/>
            <person name="Tailford L.E."/>
            <person name="Khouri H."/>
            <person name="Emerson J.B."/>
            <person name="Mohamoud Y."/>
            <person name="Watkins K."/>
            <person name="Henrissat B."/>
            <person name="Gilbert H.J."/>
            <person name="Nelson K.E."/>
        </authorList>
    </citation>
    <scope>NUCLEOTIDE SEQUENCE [LARGE SCALE GENOMIC DNA]</scope>
    <source>
        <strain evidence="5 6">Ueda107</strain>
    </source>
</reference>
<dbReference type="HOGENOM" id="CLU_046484_4_1_6"/>